<dbReference type="EC" id="2.7.7.7" evidence="3"/>
<dbReference type="Gene3D" id="3.40.50.300">
    <property type="entry name" value="P-loop containing nucleotide triphosphate hydrolases"/>
    <property type="match status" value="1"/>
</dbReference>
<evidence type="ECO:0000256" key="1">
    <source>
        <dbReference type="SAM" id="MobiDB-lite"/>
    </source>
</evidence>
<dbReference type="RefSeq" id="WP_366180868.1">
    <property type="nucleotide sequence ID" value="NZ_CP159989.1"/>
</dbReference>
<dbReference type="PANTHER" id="PTHR11669">
    <property type="entry name" value="REPLICATION FACTOR C / DNA POLYMERASE III GAMMA-TAU SUBUNIT"/>
    <property type="match status" value="1"/>
</dbReference>
<evidence type="ECO:0000259" key="2">
    <source>
        <dbReference type="SMART" id="SM00382"/>
    </source>
</evidence>
<dbReference type="GO" id="GO:0006261">
    <property type="term" value="P:DNA-templated DNA replication"/>
    <property type="evidence" value="ECO:0007669"/>
    <property type="project" value="TreeGrafter"/>
</dbReference>
<name>A0AAU8N5H6_9ACTO</name>
<feature type="domain" description="AAA+ ATPase" evidence="2">
    <location>
        <begin position="54"/>
        <end position="194"/>
    </location>
</feature>
<organism evidence="3">
    <name type="scientific">Actinomyces timonensis</name>
    <dbReference type="NCBI Taxonomy" id="1288391"/>
    <lineage>
        <taxon>Bacteria</taxon>
        <taxon>Bacillati</taxon>
        <taxon>Actinomycetota</taxon>
        <taxon>Actinomycetes</taxon>
        <taxon>Actinomycetales</taxon>
        <taxon>Actinomycetaceae</taxon>
        <taxon>Actinomyces</taxon>
    </lineage>
</organism>
<dbReference type="InterPro" id="IPR050238">
    <property type="entry name" value="DNA_Rep/Repair_Clamp_Loader"/>
</dbReference>
<dbReference type="NCBIfam" id="NF005926">
    <property type="entry name" value="PRK07940.1"/>
    <property type="match status" value="1"/>
</dbReference>
<dbReference type="GO" id="GO:0003887">
    <property type="term" value="F:DNA-directed DNA polymerase activity"/>
    <property type="evidence" value="ECO:0007669"/>
    <property type="project" value="UniProtKB-EC"/>
</dbReference>
<feature type="region of interest" description="Disordered" evidence="1">
    <location>
        <begin position="33"/>
        <end position="61"/>
    </location>
</feature>
<reference evidence="3" key="1">
    <citation type="submission" date="2024-05" db="EMBL/GenBank/DDBJ databases">
        <title>Draft genome assemblies of 36 bacteria isolated from hibernating arctic ground squirrels.</title>
        <authorList>
            <person name="McKee H."/>
            <person name="Mullen L."/>
            <person name="Drown D.M."/>
            <person name="Duddleston K.N."/>
        </authorList>
    </citation>
    <scope>NUCLEOTIDE SEQUENCE</scope>
    <source>
        <strain evidence="3">AR004</strain>
    </source>
</reference>
<dbReference type="AlphaFoldDB" id="A0AAU8N5H6"/>
<dbReference type="PANTHER" id="PTHR11669:SF8">
    <property type="entry name" value="DNA POLYMERASE III SUBUNIT DELTA"/>
    <property type="match status" value="1"/>
</dbReference>
<dbReference type="Pfam" id="PF13177">
    <property type="entry name" value="DNA_pol3_delta2"/>
    <property type="match status" value="1"/>
</dbReference>
<keyword evidence="3" id="KW-0808">Transferase</keyword>
<dbReference type="InterPro" id="IPR027417">
    <property type="entry name" value="P-loop_NTPase"/>
</dbReference>
<evidence type="ECO:0000313" key="3">
    <source>
        <dbReference type="EMBL" id="XCP82630.1"/>
    </source>
</evidence>
<dbReference type="InterPro" id="IPR003593">
    <property type="entry name" value="AAA+_ATPase"/>
</dbReference>
<dbReference type="SMART" id="SM00382">
    <property type="entry name" value="AAA"/>
    <property type="match status" value="1"/>
</dbReference>
<dbReference type="SUPFAM" id="SSF52540">
    <property type="entry name" value="P-loop containing nucleoside triphosphate hydrolases"/>
    <property type="match status" value="1"/>
</dbReference>
<gene>
    <name evidence="3" type="ORF">ABXS69_01555</name>
</gene>
<keyword evidence="3" id="KW-0548">Nucleotidyltransferase</keyword>
<protein>
    <submittedName>
        <fullName evidence="3">DNA polymerase III subunit delta</fullName>
        <ecNumber evidence="3">2.7.7.7</ecNumber>
    </submittedName>
</protein>
<dbReference type="EMBL" id="CP159989">
    <property type="protein sequence ID" value="XCP82630.1"/>
    <property type="molecule type" value="Genomic_DNA"/>
</dbReference>
<sequence>MSVWDDVVGQEAVISALSGAAAAARGLAERREARADGAGRADAPPSATGSGSAMTHAWLITGPPGSGRSNAALAFAAALQCAGPVPGCGQCKPCRDVMSGAHPDVVRLATEKLIITLDEVKELIGEAQRRPWTGRWRVILVEDADRMAERTTNVLLKSIEEPPPQTVWLLCTPSADDVLPTIRSRCRLITLRIPPAGAVADLLVRRDGADPALAARAARASQSHIGLARHLATDPDAWERRRRLLRAPVSLRSVGDAVLAAADLVESAESEAQARTAERDAAERADLMRALGLEGEGRVPPALRAQVRALEEDQKRRAKRARTDVLDRAMIDLLSFYRDVLAEQMGSDVERVNIDLAEQIERAAATTGAERSLARIAAIEECRGRLRSNAAPLLAVEALMVQLRPQAR</sequence>
<accession>A0AAU8N5H6</accession>
<proteinExistence type="predicted"/>